<dbReference type="Proteomes" id="UP001201449">
    <property type="component" value="Unassembled WGS sequence"/>
</dbReference>
<accession>A0ABS9BZ59</accession>
<name>A0ABS9BZ59_9BACT</name>
<dbReference type="RefSeq" id="WP_234863155.1">
    <property type="nucleotide sequence ID" value="NZ_JAKEVZ010000030.1"/>
</dbReference>
<evidence type="ECO:0008006" key="3">
    <source>
        <dbReference type="Google" id="ProtNLM"/>
    </source>
</evidence>
<sequence>MKRISTFLIGLFLFGCNSTTRTENNEAGTVSTNEKKSEQSVDIDFDNFKIRKGQLGEIKIGMTITEAEKQFTGLKKKTDEATNFGFGGGSPAYLYYLGDELLFGLIPRLETDTLLLIIAAHKNLLTTNGLNPNSTVEDLIEKYPDLTVNQDLMSGGEFFQDKTNNWAFVFRTNKQTEIGDYPELEVPSKPKQLTTHTDWIVIR</sequence>
<reference evidence="1 2" key="1">
    <citation type="submission" date="2022-01" db="EMBL/GenBank/DDBJ databases">
        <title>Mariniradius saccharolyticus sp. nov., isolated from sediment of a river.</title>
        <authorList>
            <person name="Liu H."/>
        </authorList>
    </citation>
    <scope>NUCLEOTIDE SEQUENCE [LARGE SCALE GENOMIC DNA]</scope>
    <source>
        <strain evidence="1 2">RY-2</strain>
    </source>
</reference>
<keyword evidence="2" id="KW-1185">Reference proteome</keyword>
<evidence type="ECO:0000313" key="2">
    <source>
        <dbReference type="Proteomes" id="UP001201449"/>
    </source>
</evidence>
<comment type="caution">
    <text evidence="1">The sequence shown here is derived from an EMBL/GenBank/DDBJ whole genome shotgun (WGS) entry which is preliminary data.</text>
</comment>
<gene>
    <name evidence="1" type="ORF">L0U89_20020</name>
</gene>
<protein>
    <recommendedName>
        <fullName evidence="3">Lipoprotein</fullName>
    </recommendedName>
</protein>
<dbReference type="PROSITE" id="PS51257">
    <property type="entry name" value="PROKAR_LIPOPROTEIN"/>
    <property type="match status" value="1"/>
</dbReference>
<dbReference type="EMBL" id="JAKEVZ010000030">
    <property type="protein sequence ID" value="MCF1753358.1"/>
    <property type="molecule type" value="Genomic_DNA"/>
</dbReference>
<proteinExistence type="predicted"/>
<organism evidence="1 2">
    <name type="scientific">Mariniradius sediminis</name>
    <dbReference type="NCBI Taxonomy" id="2909237"/>
    <lineage>
        <taxon>Bacteria</taxon>
        <taxon>Pseudomonadati</taxon>
        <taxon>Bacteroidota</taxon>
        <taxon>Cytophagia</taxon>
        <taxon>Cytophagales</taxon>
        <taxon>Cyclobacteriaceae</taxon>
        <taxon>Mariniradius</taxon>
    </lineage>
</organism>
<evidence type="ECO:0000313" key="1">
    <source>
        <dbReference type="EMBL" id="MCF1753358.1"/>
    </source>
</evidence>